<evidence type="ECO:0000256" key="3">
    <source>
        <dbReference type="ARBA" id="ARBA00023015"/>
    </source>
</evidence>
<keyword evidence="2" id="KW-0678">Repressor</keyword>
<protein>
    <recommendedName>
        <fullName evidence="1">Lactose phosphotransferase system repressor</fullName>
    </recommendedName>
</protein>
<dbReference type="PANTHER" id="PTHR30363">
    <property type="entry name" value="HTH-TYPE TRANSCRIPTIONAL REGULATOR SRLR-RELATED"/>
    <property type="match status" value="1"/>
</dbReference>
<feature type="region of interest" description="Disordered" evidence="7">
    <location>
        <begin position="1"/>
        <end position="20"/>
    </location>
</feature>
<evidence type="ECO:0000256" key="7">
    <source>
        <dbReference type="SAM" id="MobiDB-lite"/>
    </source>
</evidence>
<organism evidence="9 10">
    <name type="scientific">Cryobacterium serini</name>
    <dbReference type="NCBI Taxonomy" id="1259201"/>
    <lineage>
        <taxon>Bacteria</taxon>
        <taxon>Bacillati</taxon>
        <taxon>Actinomycetota</taxon>
        <taxon>Actinomycetes</taxon>
        <taxon>Micrococcales</taxon>
        <taxon>Microbacteriaceae</taxon>
        <taxon>Cryobacterium</taxon>
    </lineage>
</organism>
<evidence type="ECO:0000256" key="6">
    <source>
        <dbReference type="ARBA" id="ARBA00024937"/>
    </source>
</evidence>
<dbReference type="InterPro" id="IPR014036">
    <property type="entry name" value="DeoR-like_C"/>
</dbReference>
<dbReference type="InterPro" id="IPR001034">
    <property type="entry name" value="DeoR_HTH"/>
</dbReference>
<feature type="domain" description="HTH deoR-type" evidence="8">
    <location>
        <begin position="75"/>
        <end position="130"/>
    </location>
</feature>
<evidence type="ECO:0000313" key="10">
    <source>
        <dbReference type="Proteomes" id="UP000297626"/>
    </source>
</evidence>
<dbReference type="InterPro" id="IPR036390">
    <property type="entry name" value="WH_DNA-bd_sf"/>
</dbReference>
<dbReference type="SUPFAM" id="SSF46785">
    <property type="entry name" value="Winged helix' DNA-binding domain"/>
    <property type="match status" value="1"/>
</dbReference>
<dbReference type="InterPro" id="IPR036388">
    <property type="entry name" value="WH-like_DNA-bd_sf"/>
</dbReference>
<dbReference type="Pfam" id="PF00455">
    <property type="entry name" value="DeoRC"/>
    <property type="match status" value="1"/>
</dbReference>
<evidence type="ECO:0000256" key="5">
    <source>
        <dbReference type="ARBA" id="ARBA00023163"/>
    </source>
</evidence>
<keyword evidence="3" id="KW-0805">Transcription regulation</keyword>
<dbReference type="Gene3D" id="1.10.10.10">
    <property type="entry name" value="Winged helix-like DNA-binding domain superfamily/Winged helix DNA-binding domain"/>
    <property type="match status" value="1"/>
</dbReference>
<dbReference type="PANTHER" id="PTHR30363:SF4">
    <property type="entry name" value="GLYCEROL-3-PHOSPHATE REGULON REPRESSOR"/>
    <property type="match status" value="1"/>
</dbReference>
<comment type="function">
    <text evidence="6">Repressor of the lactose catabolism operon. Galactose-6-phosphate is the inducer.</text>
</comment>
<accession>A0A4V3IX79</accession>
<dbReference type="InterPro" id="IPR037171">
    <property type="entry name" value="NagB/RpiA_transferase-like"/>
</dbReference>
<dbReference type="GO" id="GO:0003700">
    <property type="term" value="F:DNA-binding transcription factor activity"/>
    <property type="evidence" value="ECO:0007669"/>
    <property type="project" value="InterPro"/>
</dbReference>
<comment type="caution">
    <text evidence="9">The sequence shown here is derived from an EMBL/GenBank/DDBJ whole genome shotgun (WGS) entry which is preliminary data.</text>
</comment>
<keyword evidence="5" id="KW-0804">Transcription</keyword>
<dbReference type="AlphaFoldDB" id="A0A4V3IX79"/>
<keyword evidence="4" id="KW-0238">DNA-binding</keyword>
<dbReference type="InterPro" id="IPR050313">
    <property type="entry name" value="Carb_Metab_HTH_regulators"/>
</dbReference>
<evidence type="ECO:0000256" key="4">
    <source>
        <dbReference type="ARBA" id="ARBA00023125"/>
    </source>
</evidence>
<dbReference type="SMART" id="SM01134">
    <property type="entry name" value="DeoRC"/>
    <property type="match status" value="1"/>
</dbReference>
<dbReference type="InterPro" id="IPR018356">
    <property type="entry name" value="Tscrpt_reg_HTH_DeoR_CS"/>
</dbReference>
<dbReference type="GO" id="GO:0003677">
    <property type="term" value="F:DNA binding"/>
    <property type="evidence" value="ECO:0007669"/>
    <property type="project" value="UniProtKB-KW"/>
</dbReference>
<evidence type="ECO:0000259" key="8">
    <source>
        <dbReference type="PROSITE" id="PS51000"/>
    </source>
</evidence>
<dbReference type="EMBL" id="SOHN01000009">
    <property type="protein sequence ID" value="TFD89214.1"/>
    <property type="molecule type" value="Genomic_DNA"/>
</dbReference>
<dbReference type="SMART" id="SM00420">
    <property type="entry name" value="HTH_DEOR"/>
    <property type="match status" value="1"/>
</dbReference>
<gene>
    <name evidence="9" type="ORF">E3T51_07890</name>
</gene>
<proteinExistence type="predicted"/>
<evidence type="ECO:0000313" key="9">
    <source>
        <dbReference type="EMBL" id="TFD89214.1"/>
    </source>
</evidence>
<dbReference type="Proteomes" id="UP000297626">
    <property type="component" value="Unassembled WGS sequence"/>
</dbReference>
<keyword evidence="10" id="KW-1185">Reference proteome</keyword>
<dbReference type="PROSITE" id="PS00894">
    <property type="entry name" value="HTH_DEOR_1"/>
    <property type="match status" value="1"/>
</dbReference>
<evidence type="ECO:0000256" key="1">
    <source>
        <dbReference type="ARBA" id="ARBA00021390"/>
    </source>
</evidence>
<reference evidence="9 10" key="1">
    <citation type="submission" date="2019-03" db="EMBL/GenBank/DDBJ databases">
        <title>Genomics of glacier-inhabiting Cryobacterium strains.</title>
        <authorList>
            <person name="Liu Q."/>
            <person name="Xin Y.-H."/>
        </authorList>
    </citation>
    <scope>NUCLEOTIDE SEQUENCE [LARGE SCALE GENOMIC DNA]</scope>
    <source>
        <strain evidence="9 10">Sr54</strain>
    </source>
</reference>
<name>A0A4V3IX79_9MICO</name>
<dbReference type="SUPFAM" id="SSF100950">
    <property type="entry name" value="NagB/RpiA/CoA transferase-like"/>
    <property type="match status" value="1"/>
</dbReference>
<dbReference type="PRINTS" id="PR00037">
    <property type="entry name" value="HTHLACR"/>
</dbReference>
<evidence type="ECO:0000256" key="2">
    <source>
        <dbReference type="ARBA" id="ARBA00022491"/>
    </source>
</evidence>
<sequence length="332" mass="36292">MGENLSCHSSRPYDGPEIERTKTNTCSDLFNIQSVMRKADTHIDLTTRLGASSMAIMKLAHVTDDDSLTRDGLTGPVRRSELVRHIEAHGPVRLEKLVETFCVSAMTIHRDLDLLAREGLIERVRGGARAKPHPFAEQDVRLRRATRVGLKKALAAEAALLIRTGDVVAFDDSTTVAAMLGQLAARAPSAVITHALGLMRELTLMHPQIALVGLGGQYVHETDSFLGAVVVEQLSRVSADVVFVSTTTVKNDALFHPDAAAAETKRALLTRADRKVLLLDDSKFEAKGLYHVADLADFDDVVVNAELAPELREHLETLGLRVHYVPTPTVEF</sequence>
<dbReference type="Pfam" id="PF08220">
    <property type="entry name" value="HTH_DeoR"/>
    <property type="match status" value="1"/>
</dbReference>
<dbReference type="PROSITE" id="PS51000">
    <property type="entry name" value="HTH_DEOR_2"/>
    <property type="match status" value="1"/>
</dbReference>